<dbReference type="Pfam" id="PF02576">
    <property type="entry name" value="RimP_N"/>
    <property type="match status" value="1"/>
</dbReference>
<evidence type="ECO:0000259" key="6">
    <source>
        <dbReference type="Pfam" id="PF17384"/>
    </source>
</evidence>
<dbReference type="GO" id="GO:0006412">
    <property type="term" value="P:translation"/>
    <property type="evidence" value="ECO:0007669"/>
    <property type="project" value="TreeGrafter"/>
</dbReference>
<evidence type="ECO:0000313" key="8">
    <source>
        <dbReference type="Proteomes" id="UP000011863"/>
    </source>
</evidence>
<comment type="subcellular location">
    <subcellularLocation>
        <location evidence="3">Cytoplasm</location>
    </subcellularLocation>
</comment>
<dbReference type="GO" id="GO:0005829">
    <property type="term" value="C:cytosol"/>
    <property type="evidence" value="ECO:0007669"/>
    <property type="project" value="TreeGrafter"/>
</dbReference>
<dbReference type="EMBL" id="AP012057">
    <property type="protein sequence ID" value="BAN01901.1"/>
    <property type="molecule type" value="Genomic_DNA"/>
</dbReference>
<keyword evidence="1 3" id="KW-0963">Cytoplasm</keyword>
<feature type="domain" description="Ribosome maturation factor RimP C-terminal" evidence="6">
    <location>
        <begin position="87"/>
        <end position="156"/>
    </location>
</feature>
<evidence type="ECO:0000256" key="2">
    <source>
        <dbReference type="ARBA" id="ARBA00022517"/>
    </source>
</evidence>
<dbReference type="InterPro" id="IPR028998">
    <property type="entry name" value="RimP_C"/>
</dbReference>
<dbReference type="InterPro" id="IPR028989">
    <property type="entry name" value="RimP_N"/>
</dbReference>
<keyword evidence="8" id="KW-1185">Reference proteome</keyword>
<evidence type="ECO:0000256" key="4">
    <source>
        <dbReference type="SAM" id="MobiDB-lite"/>
    </source>
</evidence>
<comment type="similarity">
    <text evidence="3">Belongs to the RimP family.</text>
</comment>
<dbReference type="PANTHER" id="PTHR33867:SF1">
    <property type="entry name" value="RIBOSOME MATURATION FACTOR RIMP"/>
    <property type="match status" value="1"/>
</dbReference>
<dbReference type="InterPro" id="IPR036847">
    <property type="entry name" value="RimP_C_sf"/>
</dbReference>
<dbReference type="SUPFAM" id="SSF74942">
    <property type="entry name" value="YhbC-like, C-terminal domain"/>
    <property type="match status" value="1"/>
</dbReference>
<evidence type="ECO:0000313" key="7">
    <source>
        <dbReference type="EMBL" id="BAN01901.1"/>
    </source>
</evidence>
<dbReference type="KEGG" id="aym:YM304_15870"/>
<dbReference type="AlphaFoldDB" id="A0A6C7E5T7"/>
<proteinExistence type="inferred from homology"/>
<dbReference type="Gene3D" id="3.30.300.70">
    <property type="entry name" value="RimP-like superfamily, N-terminal"/>
    <property type="match status" value="1"/>
</dbReference>
<sequence length="180" mass="19752">MAATELERVRALVEPIASDLELDLYDVERRSNVVRITLDTPPGSDGGISLDTLSLVTRLISREIDHEDPIAGQFTLEVTSPGLERPLRTAEHFQREVGKEITVRLAGHAVVEGEDRRIDGELVAADDTTATIRTGDGVERVIEISGVDKARTIFEWGPKPKPGGSKKSSASREKREKQQS</sequence>
<dbReference type="PANTHER" id="PTHR33867">
    <property type="entry name" value="RIBOSOME MATURATION FACTOR RIMP"/>
    <property type="match status" value="1"/>
</dbReference>
<feature type="domain" description="Ribosome maturation factor RimP N-terminal" evidence="5">
    <location>
        <begin position="12"/>
        <end position="84"/>
    </location>
</feature>
<accession>A0A6C7E5T7</accession>
<reference evidence="7 8" key="1">
    <citation type="journal article" date="2013" name="Int. J. Syst. Evol. Microbiol.">
        <title>Ilumatobacter nonamiense sp. nov. and Ilumatobacter coccineum sp. nov., isolated from seashore sand.</title>
        <authorList>
            <person name="Matsumoto A."/>
            <person name="Kasai H."/>
            <person name="Matsuo Y."/>
            <person name="Shizuri Y."/>
            <person name="Ichikawa N."/>
            <person name="Fujita N."/>
            <person name="Omura S."/>
            <person name="Takahashi Y."/>
        </authorList>
    </citation>
    <scope>NUCLEOTIDE SEQUENCE [LARGE SCALE GENOMIC DNA]</scope>
    <source>
        <strain evidence="8">NBRC 103263 / KCTC 29153 / YM16-304</strain>
    </source>
</reference>
<evidence type="ECO:0000259" key="5">
    <source>
        <dbReference type="Pfam" id="PF02576"/>
    </source>
</evidence>
<dbReference type="CDD" id="cd01734">
    <property type="entry name" value="YlxS_C"/>
    <property type="match status" value="1"/>
</dbReference>
<dbReference type="RefSeq" id="WP_015441148.1">
    <property type="nucleotide sequence ID" value="NC_020520.1"/>
</dbReference>
<organism evidence="7 8">
    <name type="scientific">Ilumatobacter coccineus (strain NBRC 103263 / KCTC 29153 / YM16-304)</name>
    <dbReference type="NCBI Taxonomy" id="1313172"/>
    <lineage>
        <taxon>Bacteria</taxon>
        <taxon>Bacillati</taxon>
        <taxon>Actinomycetota</taxon>
        <taxon>Acidimicrobiia</taxon>
        <taxon>Acidimicrobiales</taxon>
        <taxon>Ilumatobacteraceae</taxon>
        <taxon>Ilumatobacter</taxon>
    </lineage>
</organism>
<gene>
    <name evidence="3 7" type="primary">rimP</name>
    <name evidence="7" type="ORF">YM304_15870</name>
</gene>
<dbReference type="Gene3D" id="2.30.30.180">
    <property type="entry name" value="Ribosome maturation factor RimP, C-terminal domain"/>
    <property type="match status" value="1"/>
</dbReference>
<protein>
    <recommendedName>
        <fullName evidence="3">Ribosome maturation factor RimP</fullName>
    </recommendedName>
</protein>
<dbReference type="HAMAP" id="MF_01077">
    <property type="entry name" value="RimP"/>
    <property type="match status" value="1"/>
</dbReference>
<name>A0A6C7E5T7_ILUCY</name>
<dbReference type="Proteomes" id="UP000011863">
    <property type="component" value="Chromosome"/>
</dbReference>
<feature type="region of interest" description="Disordered" evidence="4">
    <location>
        <begin position="153"/>
        <end position="180"/>
    </location>
</feature>
<feature type="compositionally biased region" description="Basic and acidic residues" evidence="4">
    <location>
        <begin position="170"/>
        <end position="180"/>
    </location>
</feature>
<dbReference type="Pfam" id="PF17384">
    <property type="entry name" value="DUF150_C"/>
    <property type="match status" value="1"/>
</dbReference>
<evidence type="ECO:0000256" key="1">
    <source>
        <dbReference type="ARBA" id="ARBA00022490"/>
    </source>
</evidence>
<comment type="function">
    <text evidence="3">Required for maturation of 30S ribosomal subunits.</text>
</comment>
<dbReference type="InterPro" id="IPR035956">
    <property type="entry name" value="RimP_N_sf"/>
</dbReference>
<dbReference type="GO" id="GO:0000028">
    <property type="term" value="P:ribosomal small subunit assembly"/>
    <property type="evidence" value="ECO:0007669"/>
    <property type="project" value="TreeGrafter"/>
</dbReference>
<keyword evidence="2 3" id="KW-0690">Ribosome biogenesis</keyword>
<dbReference type="InterPro" id="IPR003728">
    <property type="entry name" value="Ribosome_maturation_RimP"/>
</dbReference>
<evidence type="ECO:0000256" key="3">
    <source>
        <dbReference type="HAMAP-Rule" id="MF_01077"/>
    </source>
</evidence>
<dbReference type="SUPFAM" id="SSF75420">
    <property type="entry name" value="YhbC-like, N-terminal domain"/>
    <property type="match status" value="1"/>
</dbReference>